<feature type="transmembrane region" description="Helical" evidence="1">
    <location>
        <begin position="39"/>
        <end position="64"/>
    </location>
</feature>
<gene>
    <name evidence="3" type="ORF">BST12_17765</name>
</gene>
<dbReference type="AlphaFoldDB" id="A0A1W9ZMX6"/>
<evidence type="ECO:0000313" key="3">
    <source>
        <dbReference type="EMBL" id="ORA19159.1"/>
    </source>
</evidence>
<dbReference type="EMBL" id="MVHE01000031">
    <property type="protein sequence ID" value="ORA19159.1"/>
    <property type="molecule type" value="Genomic_DNA"/>
</dbReference>
<name>A0A1W9ZMX6_MYCAN</name>
<dbReference type="Proteomes" id="UP000192284">
    <property type="component" value="Unassembled WGS sequence"/>
</dbReference>
<proteinExistence type="predicted"/>
<comment type="caution">
    <text evidence="3">The sequence shown here is derived from an EMBL/GenBank/DDBJ whole genome shotgun (WGS) entry which is preliminary data.</text>
</comment>
<feature type="signal peptide" evidence="2">
    <location>
        <begin position="1"/>
        <end position="17"/>
    </location>
</feature>
<keyword evidence="1" id="KW-0472">Membrane</keyword>
<keyword evidence="4" id="KW-1185">Reference proteome</keyword>
<keyword evidence="1" id="KW-1133">Transmembrane helix</keyword>
<dbReference type="RefSeq" id="WP_083114434.1">
    <property type="nucleotide sequence ID" value="NZ_JACKTS010000027.1"/>
</dbReference>
<feature type="chain" id="PRO_5038901851" evidence="2">
    <location>
        <begin position="18"/>
        <end position="111"/>
    </location>
</feature>
<feature type="transmembrane region" description="Helical" evidence="1">
    <location>
        <begin position="71"/>
        <end position="94"/>
    </location>
</feature>
<evidence type="ECO:0000313" key="4">
    <source>
        <dbReference type="Proteomes" id="UP000192284"/>
    </source>
</evidence>
<reference evidence="3 4" key="1">
    <citation type="submission" date="2017-02" db="EMBL/GenBank/DDBJ databases">
        <title>The new phylogeny of genus Mycobacterium.</title>
        <authorList>
            <person name="Tortoli E."/>
            <person name="Trovato A."/>
            <person name="Cirillo D.M."/>
        </authorList>
    </citation>
    <scope>NUCLEOTIDE SEQUENCE [LARGE SCALE GENOMIC DNA]</scope>
    <source>
        <strain evidence="3 4">DSM 45057</strain>
    </source>
</reference>
<protein>
    <submittedName>
        <fullName evidence="3">Uncharacterized protein</fullName>
    </submittedName>
</protein>
<keyword evidence="2" id="KW-0732">Signal</keyword>
<evidence type="ECO:0000256" key="1">
    <source>
        <dbReference type="SAM" id="Phobius"/>
    </source>
</evidence>
<evidence type="ECO:0000256" key="2">
    <source>
        <dbReference type="SAM" id="SignalP"/>
    </source>
</evidence>
<keyword evidence="1" id="KW-0812">Transmembrane</keyword>
<accession>A0A1W9ZMX6</accession>
<sequence length="111" mass="10968">MVALVLALLACAAAAVAVGLIAASHAWESGCVVDRDLDGAGSLCLVLGGLLSAGAGVTGLVSLLKPRIRGAYLAIGVAATALGGIGLLFCLLLFTTGTSPRAIDPVYLHHC</sequence>
<organism evidence="3 4">
    <name type="scientific">Mycobacterium angelicum</name>
    <dbReference type="NCBI Taxonomy" id="470074"/>
    <lineage>
        <taxon>Bacteria</taxon>
        <taxon>Bacillati</taxon>
        <taxon>Actinomycetota</taxon>
        <taxon>Actinomycetes</taxon>
        <taxon>Mycobacteriales</taxon>
        <taxon>Mycobacteriaceae</taxon>
        <taxon>Mycobacterium</taxon>
    </lineage>
</organism>